<proteinExistence type="predicted"/>
<accession>A0A2M7VBE7</accession>
<keyword evidence="1" id="KW-0812">Transmembrane</keyword>
<reference evidence="4" key="1">
    <citation type="submission" date="2017-09" db="EMBL/GenBank/DDBJ databases">
        <title>Depth-based differentiation of microbial function through sediment-hosted aquifers and enrichment of novel symbionts in the deep terrestrial subsurface.</title>
        <authorList>
            <person name="Probst A.J."/>
            <person name="Ladd B."/>
            <person name="Jarett J.K."/>
            <person name="Geller-Mcgrath D.E."/>
            <person name="Sieber C.M.K."/>
            <person name="Emerson J.B."/>
            <person name="Anantharaman K."/>
            <person name="Thomas B.C."/>
            <person name="Malmstrom R."/>
            <person name="Stieglmeier M."/>
            <person name="Klingl A."/>
            <person name="Woyke T."/>
            <person name="Ryan C.M."/>
            <person name="Banfield J.F."/>
        </authorList>
    </citation>
    <scope>NUCLEOTIDE SEQUENCE [LARGE SCALE GENOMIC DNA]</scope>
</reference>
<evidence type="ECO:0000256" key="1">
    <source>
        <dbReference type="SAM" id="Phobius"/>
    </source>
</evidence>
<keyword evidence="2" id="KW-0732">Signal</keyword>
<evidence type="ECO:0000313" key="4">
    <source>
        <dbReference type="Proteomes" id="UP000231453"/>
    </source>
</evidence>
<feature type="transmembrane region" description="Helical" evidence="1">
    <location>
        <begin position="172"/>
        <end position="193"/>
    </location>
</feature>
<keyword evidence="1" id="KW-1133">Transmembrane helix</keyword>
<dbReference type="Proteomes" id="UP000231453">
    <property type="component" value="Unassembled WGS sequence"/>
</dbReference>
<protein>
    <submittedName>
        <fullName evidence="3">Uncharacterized protein</fullName>
    </submittedName>
</protein>
<feature type="signal peptide" evidence="2">
    <location>
        <begin position="1"/>
        <end position="22"/>
    </location>
</feature>
<dbReference type="AlphaFoldDB" id="A0A2M7VBE7"/>
<evidence type="ECO:0000256" key="2">
    <source>
        <dbReference type="SAM" id="SignalP"/>
    </source>
</evidence>
<evidence type="ECO:0000313" key="3">
    <source>
        <dbReference type="EMBL" id="PIZ96402.1"/>
    </source>
</evidence>
<organism evidence="3 4">
    <name type="scientific">Candidatus Magasanikbacteria bacterium CG_4_10_14_0_2_um_filter_33_14</name>
    <dbReference type="NCBI Taxonomy" id="1974636"/>
    <lineage>
        <taxon>Bacteria</taxon>
        <taxon>Candidatus Magasanikiibacteriota</taxon>
    </lineage>
</organism>
<sequence>MKKTFSSMLIAGFMLLTFVATPNLVYTASSTESNENFSEAKNIIDQKISCDKLTDGQLEKIGDYYMEQVHPGDAHEQMDEMIGGEESDTLTQMHILMARRWYCQDSVGVGMMGYLNGNANNTQNYSGGMMGGNWNNNQAYSAKTNSNYYPGSMMSYGNIWNSTTLNNILPSILHILTIIFFGFGIAALTKYLLKK</sequence>
<comment type="caution">
    <text evidence="3">The sequence shown here is derived from an EMBL/GenBank/DDBJ whole genome shotgun (WGS) entry which is preliminary data.</text>
</comment>
<keyword evidence="1" id="KW-0472">Membrane</keyword>
<feature type="chain" id="PRO_5014747225" evidence="2">
    <location>
        <begin position="23"/>
        <end position="195"/>
    </location>
</feature>
<gene>
    <name evidence="3" type="ORF">COX80_01435</name>
</gene>
<name>A0A2M7VBE7_9BACT</name>
<dbReference type="EMBL" id="PFPL01000023">
    <property type="protein sequence ID" value="PIZ96402.1"/>
    <property type="molecule type" value="Genomic_DNA"/>
</dbReference>